<sequence length="241" mass="27573">MNTSYIAIIFGGLSPDNVDTIYNKRLQKYYFDHSKEVKFKPDADGIFILEYDTQGNIINAEFDKIYKTGVSIPENDFIKHQLNSVDKVDLKGLKQQHKALLNFYKDYLVLRMNTTSEPPKKEIEAVEVKQADKPIKSKKDNVWFKVGVLFANGTMDKYWNDNKTGIKDEFTNPKITKEVGVKGGLKYITGTFNGYSNDGKNGDKNIFNDSKKVNLIIDHLKEHSIEIAQSFIDKVQTETNI</sequence>
<dbReference type="AlphaFoldDB" id="A0A5C7ASB6"/>
<dbReference type="OrthoDB" id="1454800at2"/>
<protein>
    <submittedName>
        <fullName evidence="1">Uncharacterized protein</fullName>
    </submittedName>
</protein>
<dbReference type="Proteomes" id="UP000321734">
    <property type="component" value="Unassembled WGS sequence"/>
</dbReference>
<accession>A0A5C7ASB6</accession>
<organism evidence="1 2">
    <name type="scientific">Gelidibacter salicanalis</name>
    <dbReference type="NCBI Taxonomy" id="291193"/>
    <lineage>
        <taxon>Bacteria</taxon>
        <taxon>Pseudomonadati</taxon>
        <taxon>Bacteroidota</taxon>
        <taxon>Flavobacteriia</taxon>
        <taxon>Flavobacteriales</taxon>
        <taxon>Flavobacteriaceae</taxon>
        <taxon>Gelidibacter</taxon>
    </lineage>
</organism>
<comment type="caution">
    <text evidence="1">The sequence shown here is derived from an EMBL/GenBank/DDBJ whole genome shotgun (WGS) entry which is preliminary data.</text>
</comment>
<proteinExistence type="predicted"/>
<name>A0A5C7ASB6_9FLAO</name>
<evidence type="ECO:0000313" key="1">
    <source>
        <dbReference type="EMBL" id="TXE10499.1"/>
    </source>
</evidence>
<gene>
    <name evidence="1" type="ORF">ES711_00905</name>
</gene>
<evidence type="ECO:0000313" key="2">
    <source>
        <dbReference type="Proteomes" id="UP000321734"/>
    </source>
</evidence>
<keyword evidence="2" id="KW-1185">Reference proteome</keyword>
<dbReference type="EMBL" id="VORX01000001">
    <property type="protein sequence ID" value="TXE10499.1"/>
    <property type="molecule type" value="Genomic_DNA"/>
</dbReference>
<reference evidence="1 2" key="1">
    <citation type="submission" date="2019-08" db="EMBL/GenBank/DDBJ databases">
        <title>Genome sequence of Gelidibacter salicanalis IC162T.</title>
        <authorList>
            <person name="Bowman J.P."/>
        </authorList>
    </citation>
    <scope>NUCLEOTIDE SEQUENCE [LARGE SCALE GENOMIC DNA]</scope>
    <source>
        <strain evidence="1 2">IC162</strain>
    </source>
</reference>
<dbReference type="RefSeq" id="WP_146888622.1">
    <property type="nucleotide sequence ID" value="NZ_VORX01000001.1"/>
</dbReference>